<comment type="caution">
    <text evidence="2">The sequence shown here is derived from an EMBL/GenBank/DDBJ whole genome shotgun (WGS) entry which is preliminary data.</text>
</comment>
<evidence type="ECO:0000313" key="2">
    <source>
        <dbReference type="EMBL" id="PKK66633.1"/>
    </source>
</evidence>
<evidence type="ECO:0000313" key="3">
    <source>
        <dbReference type="Proteomes" id="UP000233469"/>
    </source>
</evidence>
<feature type="region of interest" description="Disordered" evidence="1">
    <location>
        <begin position="92"/>
        <end position="156"/>
    </location>
</feature>
<reference evidence="2 3" key="2">
    <citation type="submission" date="2017-10" db="EMBL/GenBank/DDBJ databases">
        <title>Extensive intraspecific genome diversity in a model arbuscular mycorrhizal fungus.</title>
        <authorList>
            <person name="Chen E.C.H."/>
            <person name="Morin E."/>
            <person name="Baudet D."/>
            <person name="Noel J."/>
            <person name="Ndikumana S."/>
            <person name="Charron P."/>
            <person name="St-Onge C."/>
            <person name="Giorgi J."/>
            <person name="Grigoriev I.V."/>
            <person name="Roux C."/>
            <person name="Martin F.M."/>
            <person name="Corradi N."/>
        </authorList>
    </citation>
    <scope>NUCLEOTIDE SEQUENCE [LARGE SCALE GENOMIC DNA]</scope>
    <source>
        <strain evidence="2 3">C2</strain>
    </source>
</reference>
<proteinExistence type="predicted"/>
<feature type="compositionally biased region" description="Basic residues" evidence="1">
    <location>
        <begin position="127"/>
        <end position="142"/>
    </location>
</feature>
<accession>A0A2N1MY94</accession>
<sequence>MAGKHSQTKVHHPRDATETSVLIGEIEVIKKSLIDKNIKLGKLSGQVSTLEKRLDKFHKRLAMLDEAVDKDAVVDIISDIINDVVLTTPSNLCKRQKGKAPIDSSASGSSSGDLSEESSDGPEIHVKRSCPNKKVHPHKRRQSVQTSDPSPEQGSG</sequence>
<feature type="compositionally biased region" description="Polar residues" evidence="1">
    <location>
        <begin position="143"/>
        <end position="156"/>
    </location>
</feature>
<dbReference type="Proteomes" id="UP000233469">
    <property type="component" value="Unassembled WGS sequence"/>
</dbReference>
<evidence type="ECO:0000256" key="1">
    <source>
        <dbReference type="SAM" id="MobiDB-lite"/>
    </source>
</evidence>
<protein>
    <submittedName>
        <fullName evidence="2">Uncharacterized protein</fullName>
    </submittedName>
</protein>
<gene>
    <name evidence="2" type="ORF">RhiirC2_784520</name>
</gene>
<name>A0A2N1MY94_9GLOM</name>
<organism evidence="2 3">
    <name type="scientific">Rhizophagus irregularis</name>
    <dbReference type="NCBI Taxonomy" id="588596"/>
    <lineage>
        <taxon>Eukaryota</taxon>
        <taxon>Fungi</taxon>
        <taxon>Fungi incertae sedis</taxon>
        <taxon>Mucoromycota</taxon>
        <taxon>Glomeromycotina</taxon>
        <taxon>Glomeromycetes</taxon>
        <taxon>Glomerales</taxon>
        <taxon>Glomeraceae</taxon>
        <taxon>Rhizophagus</taxon>
    </lineage>
</organism>
<dbReference type="VEuPathDB" id="FungiDB:FUN_015923"/>
<dbReference type="AlphaFoldDB" id="A0A2N1MY94"/>
<reference evidence="2 3" key="1">
    <citation type="submission" date="2016-04" db="EMBL/GenBank/DDBJ databases">
        <title>Genome analyses suggest a sexual origin of heterokaryosis in a supposedly ancient asexual fungus.</title>
        <authorList>
            <person name="Ropars J."/>
            <person name="Sedzielewska K."/>
            <person name="Noel J."/>
            <person name="Charron P."/>
            <person name="Farinelli L."/>
            <person name="Marton T."/>
            <person name="Kruger M."/>
            <person name="Pelin A."/>
            <person name="Brachmann A."/>
            <person name="Corradi N."/>
        </authorList>
    </citation>
    <scope>NUCLEOTIDE SEQUENCE [LARGE SCALE GENOMIC DNA]</scope>
    <source>
        <strain evidence="2 3">C2</strain>
    </source>
</reference>
<feature type="compositionally biased region" description="Low complexity" evidence="1">
    <location>
        <begin position="103"/>
        <end position="113"/>
    </location>
</feature>
<dbReference type="EMBL" id="LLXL01001065">
    <property type="protein sequence ID" value="PKK66633.1"/>
    <property type="molecule type" value="Genomic_DNA"/>
</dbReference>